<dbReference type="GO" id="GO:0051382">
    <property type="term" value="P:kinetochore assembly"/>
    <property type="evidence" value="ECO:0007669"/>
    <property type="project" value="InterPro"/>
</dbReference>
<comment type="caution">
    <text evidence="8">The sequence shown here is derived from an EMBL/GenBank/DDBJ whole genome shotgun (WGS) entry which is preliminary data.</text>
</comment>
<evidence type="ECO:0000259" key="7">
    <source>
        <dbReference type="Pfam" id="PF15511"/>
    </source>
</evidence>
<dbReference type="OrthoDB" id="10071681at2759"/>
<dbReference type="STRING" id="1380566.A0A179FU86"/>
<dbReference type="GO" id="GO:0005634">
    <property type="term" value="C:nucleus"/>
    <property type="evidence" value="ECO:0007669"/>
    <property type="project" value="UniProtKB-SubCell"/>
</dbReference>
<dbReference type="CDD" id="cd22920">
    <property type="entry name" value="HFD_CENP-T"/>
    <property type="match status" value="1"/>
</dbReference>
<dbReference type="EMBL" id="LSBJ02000003">
    <property type="protein sequence ID" value="OAQ68681.1"/>
    <property type="molecule type" value="Genomic_DNA"/>
</dbReference>
<protein>
    <submittedName>
        <fullName evidence="8">Histone-fold domain-containing protein</fullName>
    </submittedName>
</protein>
<dbReference type="KEGG" id="pchm:VFPPC_04889"/>
<organism evidence="8 9">
    <name type="scientific">Pochonia chlamydosporia 170</name>
    <dbReference type="NCBI Taxonomy" id="1380566"/>
    <lineage>
        <taxon>Eukaryota</taxon>
        <taxon>Fungi</taxon>
        <taxon>Dikarya</taxon>
        <taxon>Ascomycota</taxon>
        <taxon>Pezizomycotina</taxon>
        <taxon>Sordariomycetes</taxon>
        <taxon>Hypocreomycetidae</taxon>
        <taxon>Hypocreales</taxon>
        <taxon>Clavicipitaceae</taxon>
        <taxon>Pochonia</taxon>
    </lineage>
</organism>
<comment type="similarity">
    <text evidence="3">Belongs to the CENP-T/CNN1 family.</text>
</comment>
<dbReference type="PANTHER" id="PTHR46904:SF1">
    <property type="entry name" value="CENTROMERE PROTEIN T"/>
    <property type="match status" value="1"/>
</dbReference>
<evidence type="ECO:0000256" key="1">
    <source>
        <dbReference type="ARBA" id="ARBA00004123"/>
    </source>
</evidence>
<evidence type="ECO:0000313" key="9">
    <source>
        <dbReference type="Proteomes" id="UP000078397"/>
    </source>
</evidence>
<dbReference type="PANTHER" id="PTHR46904">
    <property type="entry name" value="CENTROMERE PROTEIN T"/>
    <property type="match status" value="1"/>
</dbReference>
<dbReference type="Pfam" id="PF15511">
    <property type="entry name" value="CENP-T_C"/>
    <property type="match status" value="1"/>
</dbReference>
<feature type="compositionally biased region" description="Polar residues" evidence="6">
    <location>
        <begin position="54"/>
        <end position="74"/>
    </location>
</feature>
<name>A0A179FU86_METCM</name>
<feature type="compositionally biased region" description="Low complexity" evidence="6">
    <location>
        <begin position="13"/>
        <end position="34"/>
    </location>
</feature>
<keyword evidence="5" id="KW-0539">Nucleus</keyword>
<feature type="region of interest" description="Disordered" evidence="6">
    <location>
        <begin position="536"/>
        <end position="556"/>
    </location>
</feature>
<feature type="region of interest" description="Disordered" evidence="6">
    <location>
        <begin position="265"/>
        <end position="426"/>
    </location>
</feature>
<dbReference type="SUPFAM" id="SSF47113">
    <property type="entry name" value="Histone-fold"/>
    <property type="match status" value="1"/>
</dbReference>
<feature type="compositionally biased region" description="Acidic residues" evidence="6">
    <location>
        <begin position="343"/>
        <end position="352"/>
    </location>
</feature>
<accession>A0A179FU86</accession>
<evidence type="ECO:0000256" key="2">
    <source>
        <dbReference type="ARBA" id="ARBA00004286"/>
    </source>
</evidence>
<proteinExistence type="inferred from homology"/>
<dbReference type="GO" id="GO:0007059">
    <property type="term" value="P:chromosome segregation"/>
    <property type="evidence" value="ECO:0007669"/>
    <property type="project" value="TreeGrafter"/>
</dbReference>
<feature type="compositionally biased region" description="Polar residues" evidence="6">
    <location>
        <begin position="128"/>
        <end position="138"/>
    </location>
</feature>
<dbReference type="Gene3D" id="1.10.20.10">
    <property type="entry name" value="Histone, subunit A"/>
    <property type="match status" value="1"/>
</dbReference>
<evidence type="ECO:0000256" key="5">
    <source>
        <dbReference type="ARBA" id="ARBA00023242"/>
    </source>
</evidence>
<feature type="compositionally biased region" description="Polar residues" evidence="6">
    <location>
        <begin position="1"/>
        <end position="10"/>
    </location>
</feature>
<sequence>MESSPRNVDSSRTKTPIRTPTAARTPASRRAFSAEPPSSRPSAVYTPLDRNSTRELLNSVRQGVSASGRRNNAPTPHAKAARQALDQRRNALLTPGKIRRQSLVEQRETPMGILGHLASVLAPGSKPILSSSPPQGKRSSFAPIPEVDDDVDDADLPRPPRFSLPIDQDDESDLIPPRSSGLESETNTLPFVDRPEGPRRAYSEQPSISRPSFSGGLDSDVFDPNEVTADIGRPSDFFPESLLANIQAQANAGADRTFTRIDDDVTQNTIGGRDSGFGLQVPPGAGDSTFYMSDPPQDGGATSPIVEKSIIEAGASNAASRGGVGNVTLPDTPGPADIGGGGGDDDDDDDDDRNMPDVYADSDPDLDPGLEPEPVEGEDEDGVEPVVEELEGEQSVDEGELIDPSSAVRPARERSKPKKRQRRISKHGIEYPALPPTFVKRVAQTALQSSGLSNPRVSTDTLTALTQASEWFFEQLGDDLGAYANHAKRKIIEESDVATLMRRQRQITSDSTMFSLAQRHLPRELLQELRMPIQSVGARRKRLRDEETTEASSTTS</sequence>
<dbReference type="GO" id="GO:0046982">
    <property type="term" value="F:protein heterodimerization activity"/>
    <property type="evidence" value="ECO:0007669"/>
    <property type="project" value="InterPro"/>
</dbReference>
<evidence type="ECO:0000313" key="8">
    <source>
        <dbReference type="EMBL" id="OAQ68681.1"/>
    </source>
</evidence>
<evidence type="ECO:0000256" key="4">
    <source>
        <dbReference type="ARBA" id="ARBA00022454"/>
    </source>
</evidence>
<dbReference type="InterPro" id="IPR009072">
    <property type="entry name" value="Histone-fold"/>
</dbReference>
<dbReference type="GO" id="GO:0000776">
    <property type="term" value="C:kinetochore"/>
    <property type="evidence" value="ECO:0007669"/>
    <property type="project" value="InterPro"/>
</dbReference>
<dbReference type="GO" id="GO:0000278">
    <property type="term" value="P:mitotic cell cycle"/>
    <property type="evidence" value="ECO:0007669"/>
    <property type="project" value="TreeGrafter"/>
</dbReference>
<dbReference type="AlphaFoldDB" id="A0A179FU86"/>
<feature type="domain" description="CENP-T/Histone H4 histone fold" evidence="7">
    <location>
        <begin position="427"/>
        <end position="534"/>
    </location>
</feature>
<reference evidence="8 9" key="1">
    <citation type="journal article" date="2016" name="PLoS Pathog.">
        <title>Biosynthesis of antibiotic leucinostatins in bio-control fungus Purpureocillium lilacinum and their inhibition on phytophthora revealed by genome mining.</title>
        <authorList>
            <person name="Wang G."/>
            <person name="Liu Z."/>
            <person name="Lin R."/>
            <person name="Li E."/>
            <person name="Mao Z."/>
            <person name="Ling J."/>
            <person name="Yang Y."/>
            <person name="Yin W.B."/>
            <person name="Xie B."/>
        </authorList>
    </citation>
    <scope>NUCLEOTIDE SEQUENCE [LARGE SCALE GENOMIC DNA]</scope>
    <source>
        <strain evidence="8">170</strain>
    </source>
</reference>
<keyword evidence="4" id="KW-0158">Chromosome</keyword>
<dbReference type="InterPro" id="IPR028255">
    <property type="entry name" value="CENP-T"/>
</dbReference>
<feature type="compositionally biased region" description="Basic and acidic residues" evidence="6">
    <location>
        <begin position="193"/>
        <end position="202"/>
    </location>
</feature>
<feature type="region of interest" description="Disordered" evidence="6">
    <location>
        <begin position="125"/>
        <end position="218"/>
    </location>
</feature>
<evidence type="ECO:0000256" key="6">
    <source>
        <dbReference type="SAM" id="MobiDB-lite"/>
    </source>
</evidence>
<comment type="subcellular location">
    <subcellularLocation>
        <location evidence="2">Chromosome</location>
    </subcellularLocation>
    <subcellularLocation>
        <location evidence="1">Nucleus</location>
    </subcellularLocation>
</comment>
<dbReference type="Proteomes" id="UP000078397">
    <property type="component" value="Unassembled WGS sequence"/>
</dbReference>
<evidence type="ECO:0000256" key="3">
    <source>
        <dbReference type="ARBA" id="ARBA00010137"/>
    </source>
</evidence>
<feature type="region of interest" description="Disordered" evidence="6">
    <location>
        <begin position="1"/>
        <end position="79"/>
    </location>
</feature>
<dbReference type="GO" id="GO:0003677">
    <property type="term" value="F:DNA binding"/>
    <property type="evidence" value="ECO:0007669"/>
    <property type="project" value="InterPro"/>
</dbReference>
<feature type="compositionally biased region" description="Basic residues" evidence="6">
    <location>
        <begin position="415"/>
        <end position="426"/>
    </location>
</feature>
<dbReference type="RefSeq" id="XP_018145531.1">
    <property type="nucleotide sequence ID" value="XM_018284158.1"/>
</dbReference>
<dbReference type="InterPro" id="IPR035425">
    <property type="entry name" value="CENP-T/H4_C"/>
</dbReference>
<gene>
    <name evidence="8" type="ORF">VFPPC_04889</name>
</gene>
<dbReference type="GeneID" id="28848152"/>
<keyword evidence="9" id="KW-1185">Reference proteome</keyword>
<feature type="compositionally biased region" description="Acidic residues" evidence="6">
    <location>
        <begin position="360"/>
        <end position="401"/>
    </location>
</feature>